<feature type="transmembrane region" description="Helical" evidence="1">
    <location>
        <begin position="706"/>
        <end position="723"/>
    </location>
</feature>
<evidence type="ECO:0008006" key="4">
    <source>
        <dbReference type="Google" id="ProtNLM"/>
    </source>
</evidence>
<dbReference type="EMBL" id="BAAAID010000064">
    <property type="protein sequence ID" value="GAA0949982.1"/>
    <property type="molecule type" value="Genomic_DNA"/>
</dbReference>
<sequence>MAANRWRRWLGLLVMAVGWWGVCVVEAHGAGRDVCDMAQAGTLQARSVLRFSHHGQTYVQAQADTDVTVPDKWRLENQLPLGEKSKRYRQAMRCLLRAETKPNTKPTWKDEWRLHSPEVKTAPKGHGVTVRYKAFALISHKGEFQIGPWHIDARKPDHPWHATFQLAKLGKMLASAHWKQVEVRLDGLEASDVRPKAAYAGKNRWVWPKPRHPSRVRVDVFPPWHAAFALENRGSTLSRLGLILWWVCGSAALALAVLRTAPRSPSPPRPPERFWRWPPWRLPAVTDGFSKRGLARTALWWAGLSAALGLGLALLIPGTRGLKVWPTLAGIAAGSVLILAARPWLPDRSTDKPKWPTSKLNRRGRAFTRNAFLISLSLTALGLVAVLAPGVMGLPGELAPPDAYTVRLMLLQLLMVWLWLVAMAAWAWRFVRDGGLARASWTAAWDTATIRFMAASGAVLAVAAVVMLYAYRWSVELNWRRTNWLLEHDPTYDRAHDQNLHKTLAGFGSIGLSWAYTHTWVLTTIALVALLNSRADAARSEANTEQISLGPSRNDMRLTAVVFALAVVTRAQLFAGSSLLLTVWLLLNIAAVYAVRATGRRWSVLHQAGGAFLTQTLGTAQGRRDMLEKAHQYRNLHQRLRLVDQGHTEQDMNREALEDRLRRLRRWRPPGYDRGFLPDQVSVVDVALSWGPHDKWWDNALHGARIAFLFGIPSSAVIVWANYFKSPKQLLLTSASATGLPDIAAWFVTWQITWAGAGLVLGALWRMLPGHRGPTRALSLTIAYAIPIGIGALVNRITDTELGNAVLSISLMLIVLTLTSLWMDMATFSGERQLWPTRLSLLLSIYQVRTLSVHATFLIAQFAAAAAIWNNLAGPPLKP</sequence>
<feature type="transmembrane region" description="Helical" evidence="1">
    <location>
        <begin position="777"/>
        <end position="794"/>
    </location>
</feature>
<comment type="caution">
    <text evidence="2">The sequence shown here is derived from an EMBL/GenBank/DDBJ whole genome shotgun (WGS) entry which is preliminary data.</text>
</comment>
<evidence type="ECO:0000256" key="1">
    <source>
        <dbReference type="SAM" id="Phobius"/>
    </source>
</evidence>
<feature type="transmembrane region" description="Helical" evidence="1">
    <location>
        <begin position="579"/>
        <end position="595"/>
    </location>
</feature>
<dbReference type="Proteomes" id="UP001500418">
    <property type="component" value="Unassembled WGS sequence"/>
</dbReference>
<keyword evidence="3" id="KW-1185">Reference proteome</keyword>
<feature type="transmembrane region" description="Helical" evidence="1">
    <location>
        <begin position="743"/>
        <end position="765"/>
    </location>
</feature>
<evidence type="ECO:0000313" key="3">
    <source>
        <dbReference type="Proteomes" id="UP001500418"/>
    </source>
</evidence>
<proteinExistence type="predicted"/>
<evidence type="ECO:0000313" key="2">
    <source>
        <dbReference type="EMBL" id="GAA0949982.1"/>
    </source>
</evidence>
<feature type="transmembrane region" description="Helical" evidence="1">
    <location>
        <begin position="408"/>
        <end position="431"/>
    </location>
</feature>
<feature type="transmembrane region" description="Helical" evidence="1">
    <location>
        <begin position="366"/>
        <end position="388"/>
    </location>
</feature>
<feature type="transmembrane region" description="Helical" evidence="1">
    <location>
        <begin position="452"/>
        <end position="471"/>
    </location>
</feature>
<keyword evidence="1" id="KW-0472">Membrane</keyword>
<feature type="transmembrane region" description="Helical" evidence="1">
    <location>
        <begin position="324"/>
        <end position="345"/>
    </location>
</feature>
<accession>A0ABN1R196</accession>
<dbReference type="Pfam" id="PF19683">
    <property type="entry name" value="DUF6185"/>
    <property type="match status" value="2"/>
</dbReference>
<feature type="transmembrane region" description="Helical" evidence="1">
    <location>
        <begin position="806"/>
        <end position="830"/>
    </location>
</feature>
<reference evidence="2 3" key="1">
    <citation type="journal article" date="2019" name="Int. J. Syst. Evol. Microbiol.">
        <title>The Global Catalogue of Microorganisms (GCM) 10K type strain sequencing project: providing services to taxonomists for standard genome sequencing and annotation.</title>
        <authorList>
            <consortium name="The Broad Institute Genomics Platform"/>
            <consortium name="The Broad Institute Genome Sequencing Center for Infectious Disease"/>
            <person name="Wu L."/>
            <person name="Ma J."/>
        </authorList>
    </citation>
    <scope>NUCLEOTIDE SEQUENCE [LARGE SCALE GENOMIC DNA]</scope>
    <source>
        <strain evidence="2 3">JCM 11444</strain>
    </source>
</reference>
<feature type="transmembrane region" description="Helical" evidence="1">
    <location>
        <begin position="851"/>
        <end position="869"/>
    </location>
</feature>
<name>A0ABN1R196_9ACTN</name>
<gene>
    <name evidence="2" type="ORF">GCM10009575_072720</name>
</gene>
<keyword evidence="1" id="KW-0812">Transmembrane</keyword>
<feature type="transmembrane region" description="Helical" evidence="1">
    <location>
        <begin position="298"/>
        <end position="318"/>
    </location>
</feature>
<organism evidence="2 3">
    <name type="scientific">Streptomyces rhizosphaericus</name>
    <dbReference type="NCBI Taxonomy" id="114699"/>
    <lineage>
        <taxon>Bacteria</taxon>
        <taxon>Bacillati</taxon>
        <taxon>Actinomycetota</taxon>
        <taxon>Actinomycetes</taxon>
        <taxon>Kitasatosporales</taxon>
        <taxon>Streptomycetaceae</taxon>
        <taxon>Streptomyces</taxon>
        <taxon>Streptomyces violaceusniger group</taxon>
    </lineage>
</organism>
<feature type="transmembrane region" description="Helical" evidence="1">
    <location>
        <begin position="514"/>
        <end position="535"/>
    </location>
</feature>
<protein>
    <recommendedName>
        <fullName evidence="4">Integral membrane protein</fullName>
    </recommendedName>
</protein>
<dbReference type="InterPro" id="IPR046176">
    <property type="entry name" value="DUF6185"/>
</dbReference>
<feature type="transmembrane region" description="Helical" evidence="1">
    <location>
        <begin position="240"/>
        <end position="258"/>
    </location>
</feature>
<keyword evidence="1" id="KW-1133">Transmembrane helix</keyword>